<dbReference type="Pfam" id="PF13843">
    <property type="entry name" value="DDE_Tnp_1_7"/>
    <property type="match status" value="1"/>
</dbReference>
<dbReference type="InterPro" id="IPR029526">
    <property type="entry name" value="PGBD"/>
</dbReference>
<gene>
    <name evidence="2" type="ORF">PHPALM_31104</name>
</gene>
<evidence type="ECO:0000313" key="2">
    <source>
        <dbReference type="EMBL" id="POM60083.1"/>
    </source>
</evidence>
<sequence length="200" mass="22869">MGLDKVMTLRRFKQSRQALCIQCVEANAANNDRAARVRSLLNLLQTTGSKYVEVGHAVALDEASVAFRSKCGKPLLLYSPMKTTGKYHFGIYMLCCSTFRISLNYRLYCARNIAELLNGATAPEEIRRMSDEIVNSSSIRQCVLEVVRPVYYTRRVINSDNYYTSYERHAPIFRGMYSWRKKNVHLGLLVTADRTMVVAY</sequence>
<reference evidence="2 3" key="1">
    <citation type="journal article" date="2017" name="Genome Biol. Evol.">
        <title>Phytophthora megakarya and P. palmivora, closely related causal agents of cacao black pod rot, underwent increases in genome sizes and gene numbers by different mechanisms.</title>
        <authorList>
            <person name="Ali S.S."/>
            <person name="Shao J."/>
            <person name="Lary D.J."/>
            <person name="Kronmiller B."/>
            <person name="Shen D."/>
            <person name="Strem M.D."/>
            <person name="Amoako-Attah I."/>
            <person name="Akrofi A.Y."/>
            <person name="Begoude B.A."/>
            <person name="Ten Hoopen G.M."/>
            <person name="Coulibaly K."/>
            <person name="Kebe B.I."/>
            <person name="Melnick R.L."/>
            <person name="Guiltinan M.J."/>
            <person name="Tyler B.M."/>
            <person name="Meinhardt L.W."/>
            <person name="Bailey B.A."/>
        </authorList>
    </citation>
    <scope>NUCLEOTIDE SEQUENCE [LARGE SCALE GENOMIC DNA]</scope>
    <source>
        <strain evidence="3">sbr112.9</strain>
    </source>
</reference>
<protein>
    <submittedName>
        <fullName evidence="2">Transposase</fullName>
    </submittedName>
</protein>
<name>A0A2P4X3G6_9STRA</name>
<dbReference type="OrthoDB" id="123873at2759"/>
<accession>A0A2P4X3G6</accession>
<dbReference type="EMBL" id="NCKW01016944">
    <property type="protein sequence ID" value="POM60083.1"/>
    <property type="molecule type" value="Genomic_DNA"/>
</dbReference>
<dbReference type="PANTHER" id="PTHR46599:SF3">
    <property type="entry name" value="PIGGYBAC TRANSPOSABLE ELEMENT-DERIVED PROTEIN 4"/>
    <property type="match status" value="1"/>
</dbReference>
<dbReference type="AlphaFoldDB" id="A0A2P4X3G6"/>
<organism evidence="2 3">
    <name type="scientific">Phytophthora palmivora</name>
    <dbReference type="NCBI Taxonomy" id="4796"/>
    <lineage>
        <taxon>Eukaryota</taxon>
        <taxon>Sar</taxon>
        <taxon>Stramenopiles</taxon>
        <taxon>Oomycota</taxon>
        <taxon>Peronosporomycetes</taxon>
        <taxon>Peronosporales</taxon>
        <taxon>Peronosporaceae</taxon>
        <taxon>Phytophthora</taxon>
    </lineage>
</organism>
<dbReference type="Proteomes" id="UP000237271">
    <property type="component" value="Unassembled WGS sequence"/>
</dbReference>
<keyword evidence="3" id="KW-1185">Reference proteome</keyword>
<evidence type="ECO:0000313" key="3">
    <source>
        <dbReference type="Proteomes" id="UP000237271"/>
    </source>
</evidence>
<proteinExistence type="predicted"/>
<dbReference type="PANTHER" id="PTHR46599">
    <property type="entry name" value="PIGGYBAC TRANSPOSABLE ELEMENT-DERIVED PROTEIN 4"/>
    <property type="match status" value="1"/>
</dbReference>
<evidence type="ECO:0000259" key="1">
    <source>
        <dbReference type="Pfam" id="PF13843"/>
    </source>
</evidence>
<comment type="caution">
    <text evidence="2">The sequence shown here is derived from an EMBL/GenBank/DDBJ whole genome shotgun (WGS) entry which is preliminary data.</text>
</comment>
<feature type="domain" description="PiggyBac transposable element-derived protein" evidence="1">
    <location>
        <begin position="2"/>
        <end position="167"/>
    </location>
</feature>